<gene>
    <name evidence="2" type="ORF">HMPREF9013_1362</name>
</gene>
<sequence>MKLNKLVVAAASIALLAGCGSKKVYKAGTYEGKAKGRNGDVMVAVTVSDTAITKVEIKEHKETAGLADPALKNVPEAIVKKNSVEVDGASGATITSNAIKEAVKAALANAKAN</sequence>
<dbReference type="STRING" id="679192.HMPREF9013_1362"/>
<dbReference type="InterPro" id="IPR007329">
    <property type="entry name" value="FMN-bd"/>
</dbReference>
<reference evidence="3" key="1">
    <citation type="submission" date="2009-12" db="EMBL/GenBank/DDBJ databases">
        <title>Sequence of Clostridiales genomosp. BVAB3 str. UPII9-5.</title>
        <authorList>
            <person name="Madupu R."/>
            <person name="Durkin A.S."/>
            <person name="Torralba M."/>
            <person name="Methe B."/>
            <person name="Sutton G.G."/>
            <person name="Strausberg R.L."/>
            <person name="Nelson K.E."/>
        </authorList>
    </citation>
    <scope>NUCLEOTIDE SEQUENCE [LARGE SCALE GENOMIC DNA]</scope>
    <source>
        <strain evidence="3">W1219</strain>
    </source>
</reference>
<dbReference type="Proteomes" id="UP000005017">
    <property type="component" value="Unassembled WGS sequence"/>
</dbReference>
<dbReference type="GO" id="GO:0016020">
    <property type="term" value="C:membrane"/>
    <property type="evidence" value="ECO:0007669"/>
    <property type="project" value="InterPro"/>
</dbReference>
<proteinExistence type="predicted"/>
<dbReference type="PROSITE" id="PS00430">
    <property type="entry name" value="TONB_DEPENDENT_REC_1"/>
    <property type="match status" value="1"/>
</dbReference>
<dbReference type="InterPro" id="IPR010916">
    <property type="entry name" value="TonB_box_CS"/>
</dbReference>
<dbReference type="GO" id="GO:0010181">
    <property type="term" value="F:FMN binding"/>
    <property type="evidence" value="ECO:0007669"/>
    <property type="project" value="InterPro"/>
</dbReference>
<comment type="caution">
    <text evidence="2">The sequence shown here is derived from an EMBL/GenBank/DDBJ whole genome shotgun (WGS) entry which is preliminary data.</text>
</comment>
<evidence type="ECO:0000313" key="2">
    <source>
        <dbReference type="EMBL" id="EFC05337.1"/>
    </source>
</evidence>
<dbReference type="AlphaFoldDB" id="D2MQ14"/>
<evidence type="ECO:0000313" key="3">
    <source>
        <dbReference type="Proteomes" id="UP000005017"/>
    </source>
</evidence>
<dbReference type="eggNOG" id="COG3976">
    <property type="taxonomic scope" value="Bacteria"/>
</dbReference>
<feature type="domain" description="FMN-binding" evidence="1">
    <location>
        <begin position="36"/>
        <end position="110"/>
    </location>
</feature>
<dbReference type="Gene3D" id="3.90.1010.20">
    <property type="match status" value="1"/>
</dbReference>
<dbReference type="Pfam" id="PF04205">
    <property type="entry name" value="FMN_bind"/>
    <property type="match status" value="1"/>
</dbReference>
<dbReference type="PROSITE" id="PS51257">
    <property type="entry name" value="PROKAR_LIPOPROTEIN"/>
    <property type="match status" value="1"/>
</dbReference>
<dbReference type="SMART" id="SM00900">
    <property type="entry name" value="FMN_bind"/>
    <property type="match status" value="1"/>
</dbReference>
<keyword evidence="3" id="KW-1185">Reference proteome</keyword>
<dbReference type="EMBL" id="ADFR01000015">
    <property type="protein sequence ID" value="EFC05337.1"/>
    <property type="molecule type" value="Genomic_DNA"/>
</dbReference>
<accession>D2MQ14</accession>
<name>D2MQ14_9FIRM</name>
<organism evidence="2 3">
    <name type="scientific">Bulleidia extructa W1219</name>
    <dbReference type="NCBI Taxonomy" id="679192"/>
    <lineage>
        <taxon>Bacteria</taxon>
        <taxon>Bacillati</taxon>
        <taxon>Bacillota</taxon>
        <taxon>Erysipelotrichia</taxon>
        <taxon>Erysipelotrichales</taxon>
        <taxon>Erysipelotrichaceae</taxon>
        <taxon>Bulleidia</taxon>
    </lineage>
</organism>
<evidence type="ECO:0000259" key="1">
    <source>
        <dbReference type="SMART" id="SM00900"/>
    </source>
</evidence>
<protein>
    <submittedName>
        <fullName evidence="2">FMN-binding domain protein</fullName>
    </submittedName>
</protein>
<dbReference type="RefSeq" id="WP_006627477.1">
    <property type="nucleotide sequence ID" value="NZ_ADFR01000015.1"/>
</dbReference>